<dbReference type="AlphaFoldDB" id="A0A7C3ARP7"/>
<evidence type="ECO:0000313" key="1">
    <source>
        <dbReference type="EMBL" id="HEX70642.1"/>
    </source>
</evidence>
<dbReference type="InterPro" id="IPR027417">
    <property type="entry name" value="P-loop_NTPase"/>
</dbReference>
<proteinExistence type="predicted"/>
<dbReference type="Gene3D" id="3.30.420.240">
    <property type="match status" value="1"/>
</dbReference>
<dbReference type="SUPFAM" id="SSF52540">
    <property type="entry name" value="P-loop containing nucleoside triphosphate hydrolases"/>
    <property type="match status" value="1"/>
</dbReference>
<organism evidence="1">
    <name type="scientific">Thermorudis sp</name>
    <dbReference type="NCBI Taxonomy" id="1969470"/>
    <lineage>
        <taxon>Bacteria</taxon>
        <taxon>Pseudomonadati</taxon>
        <taxon>Thermomicrobiota</taxon>
        <taxon>Thermomicrobia</taxon>
        <taxon>Thermomicrobia incertae sedis</taxon>
        <taxon>Thermorudis</taxon>
    </lineage>
</organism>
<reference evidence="1" key="1">
    <citation type="journal article" date="2020" name="mSystems">
        <title>Genome- and Community-Level Interaction Insights into Carbon Utilization and Element Cycling Functions of Hydrothermarchaeota in Hydrothermal Sediment.</title>
        <authorList>
            <person name="Zhou Z."/>
            <person name="Liu Y."/>
            <person name="Xu W."/>
            <person name="Pan J."/>
            <person name="Luo Z.H."/>
            <person name="Li M."/>
        </authorList>
    </citation>
    <scope>NUCLEOTIDE SEQUENCE [LARGE SCALE GENOMIC DNA]</scope>
    <source>
        <strain evidence="1">SpSt-192</strain>
    </source>
</reference>
<protein>
    <submittedName>
        <fullName evidence="1">Terminase B</fullName>
    </submittedName>
</protein>
<dbReference type="Gene3D" id="3.40.50.300">
    <property type="entry name" value="P-loop containing nucleotide triphosphate hydrolases"/>
    <property type="match status" value="1"/>
</dbReference>
<accession>A0A7C3ARP7</accession>
<sequence length="449" mass="49510">MVATKLELAIDHYADRPVEFVEDLIGATPDPWQAAALDALARGKSVAVRSGHGVGKTALAAWAVIWKLACFPHARVPATAPTQHQLLDILWPEIAKWIERSPIRSLFEVTATRIALRGAEKSWFAVARSSNQPERLAGYHADHLLYVVDEASGIPDYTWEVIDGARTTSGAVVLAVGNPTRRSGGFYQAFHRHRAFWKTFHVSAEDSPRVSRDWVAEMAAKWGCDSDVYRVRVLGEFPLGSDDTLIPLELVEAAVERDVPPGGPVEIGVDVARYGSSETVICARQGLRALWLLAYRQRAVTEVVGLVVQAVRRLRDETGTERVRVKVDDTGVGGGVTDGLRELERELPIEVVPVTFAGGGDDHYADFPSLLWGTLRTLFEQGSISIPRDDDLIGQLATRRYTVDSRGRIRIESKEQLRARGLPSPDRADALALAFWAPTQRPVFLFGRV</sequence>
<name>A0A7C3ARP7_9BACT</name>
<dbReference type="EMBL" id="DSID01000402">
    <property type="protein sequence ID" value="HEX70642.1"/>
    <property type="molecule type" value="Genomic_DNA"/>
</dbReference>
<comment type="caution">
    <text evidence="1">The sequence shown here is derived from an EMBL/GenBank/DDBJ whole genome shotgun (WGS) entry which is preliminary data.</text>
</comment>
<gene>
    <name evidence="1" type="ORF">ENP13_05295</name>
</gene>